<name>A0A1G5FIN6_9FIRM</name>
<dbReference type="InterPro" id="IPR037208">
    <property type="entry name" value="Spo0E-like_sf"/>
</dbReference>
<dbReference type="InterPro" id="IPR036638">
    <property type="entry name" value="HLH_DNA-bd_sf"/>
</dbReference>
<organism evidence="2 3">
    <name type="scientific">Alkaliphilus peptidifermentans DSM 18978</name>
    <dbReference type="NCBI Taxonomy" id="1120976"/>
    <lineage>
        <taxon>Bacteria</taxon>
        <taxon>Bacillati</taxon>
        <taxon>Bacillota</taxon>
        <taxon>Clostridia</taxon>
        <taxon>Peptostreptococcales</taxon>
        <taxon>Natronincolaceae</taxon>
        <taxon>Alkaliphilus</taxon>
    </lineage>
</organism>
<dbReference type="AlphaFoldDB" id="A0A1G5FIN6"/>
<dbReference type="Pfam" id="PF09388">
    <property type="entry name" value="SpoOE-like"/>
    <property type="match status" value="1"/>
</dbReference>
<dbReference type="InterPro" id="IPR018540">
    <property type="entry name" value="Spo0E-like"/>
</dbReference>
<dbReference type="RefSeq" id="WP_091541640.1">
    <property type="nucleotide sequence ID" value="NZ_FMUS01000007.1"/>
</dbReference>
<proteinExistence type="predicted"/>
<gene>
    <name evidence="2" type="ORF">SAMN03080606_01432</name>
</gene>
<protein>
    <submittedName>
        <fullName evidence="2">Spo0E like sporulation regulatory protein</fullName>
    </submittedName>
</protein>
<evidence type="ECO:0000313" key="3">
    <source>
        <dbReference type="Proteomes" id="UP000198636"/>
    </source>
</evidence>
<dbReference type="EMBL" id="FMUS01000007">
    <property type="protein sequence ID" value="SCY39106.1"/>
    <property type="molecule type" value="Genomic_DNA"/>
</dbReference>
<evidence type="ECO:0000313" key="2">
    <source>
        <dbReference type="EMBL" id="SCY39106.1"/>
    </source>
</evidence>
<accession>A0A1G5FIN6</accession>
<evidence type="ECO:0000256" key="1">
    <source>
        <dbReference type="SAM" id="Coils"/>
    </source>
</evidence>
<dbReference type="OrthoDB" id="1924366at2"/>
<dbReference type="GO" id="GO:0043937">
    <property type="term" value="P:regulation of sporulation"/>
    <property type="evidence" value="ECO:0007669"/>
    <property type="project" value="InterPro"/>
</dbReference>
<reference evidence="2 3" key="1">
    <citation type="submission" date="2016-10" db="EMBL/GenBank/DDBJ databases">
        <authorList>
            <person name="de Groot N.N."/>
        </authorList>
    </citation>
    <scope>NUCLEOTIDE SEQUENCE [LARGE SCALE GENOMIC DNA]</scope>
    <source>
        <strain evidence="2 3">DSM 18978</strain>
    </source>
</reference>
<dbReference type="GO" id="GO:0046983">
    <property type="term" value="F:protein dimerization activity"/>
    <property type="evidence" value="ECO:0007669"/>
    <property type="project" value="InterPro"/>
</dbReference>
<dbReference type="Proteomes" id="UP000198636">
    <property type="component" value="Unassembled WGS sequence"/>
</dbReference>
<dbReference type="STRING" id="1120976.SAMN03080606_01432"/>
<keyword evidence="3" id="KW-1185">Reference proteome</keyword>
<keyword evidence="1" id="KW-0175">Coiled coil</keyword>
<feature type="coiled-coil region" evidence="1">
    <location>
        <begin position="1"/>
        <end position="28"/>
    </location>
</feature>
<dbReference type="Gene3D" id="4.10.280.10">
    <property type="entry name" value="Helix-loop-helix DNA-binding domain"/>
    <property type="match status" value="1"/>
</dbReference>
<dbReference type="SUPFAM" id="SSF140500">
    <property type="entry name" value="BAS1536-like"/>
    <property type="match status" value="1"/>
</dbReference>
<sequence>MTCDEKKLQELKKKIEKTRNKLNLLVQDGNFMNKETMKLSQQLDRLIIEYINNNKEESNDD</sequence>